<dbReference type="Proteomes" id="UP000265619">
    <property type="component" value="Unassembled WGS sequence"/>
</dbReference>
<accession>A0A9X8CY67</accession>
<dbReference type="EMBL" id="QXMN01000143">
    <property type="protein sequence ID" value="RIX71607.1"/>
    <property type="molecule type" value="Genomic_DNA"/>
</dbReference>
<name>A0A9X8CY67_9BURK</name>
<evidence type="ECO:0000256" key="1">
    <source>
        <dbReference type="SAM" id="SignalP"/>
    </source>
</evidence>
<keyword evidence="1" id="KW-0732">Signal</keyword>
<comment type="caution">
    <text evidence="2">The sequence shown here is derived from an EMBL/GenBank/DDBJ whole genome shotgun (WGS) entry which is preliminary data.</text>
</comment>
<evidence type="ECO:0000313" key="2">
    <source>
        <dbReference type="EMBL" id="RIX71607.1"/>
    </source>
</evidence>
<dbReference type="RefSeq" id="WP_119558774.1">
    <property type="nucleotide sequence ID" value="NZ_QXMN01000143.1"/>
</dbReference>
<sequence length="212" mass="22589">MTAFRLSRSRAPALAVLALSLSLAASARADYLWLQRDGAQARVFAGEVPKPLAQLPALRDARPVAPEGQSPALETAANHFAFTPAGQGDLRFTATRADADGVLTYFQAKFGRAETKAVNDLELVPTVAGGNTFQLMFKGRPVAASQVNVDTSEGWRRVLTPAKDGSVSFVPAFPGLYVLEVSARVDNGAVTIDGKKYADVRHTATLSFEVAR</sequence>
<proteinExistence type="predicted"/>
<gene>
    <name evidence="2" type="ORF">D3H34_31760</name>
</gene>
<keyword evidence="3" id="KW-1185">Reference proteome</keyword>
<organism evidence="2 3">
    <name type="scientific">Acidovorax cavernicola</name>
    <dbReference type="NCBI Taxonomy" id="1675792"/>
    <lineage>
        <taxon>Bacteria</taxon>
        <taxon>Pseudomonadati</taxon>
        <taxon>Pseudomonadota</taxon>
        <taxon>Betaproteobacteria</taxon>
        <taxon>Burkholderiales</taxon>
        <taxon>Comamonadaceae</taxon>
        <taxon>Acidovorax</taxon>
    </lineage>
</organism>
<dbReference type="OrthoDB" id="8911471at2"/>
<evidence type="ECO:0000313" key="3">
    <source>
        <dbReference type="Proteomes" id="UP000265619"/>
    </source>
</evidence>
<evidence type="ECO:0008006" key="4">
    <source>
        <dbReference type="Google" id="ProtNLM"/>
    </source>
</evidence>
<reference evidence="2 3" key="1">
    <citation type="submission" date="2018-09" db="EMBL/GenBank/DDBJ databases">
        <title>Acidovorax cavernicola nov. sp. isolated from Gruta de las Maravillas (Aracena, Spain).</title>
        <authorList>
            <person name="Jurado V."/>
            <person name="Gutierrez-Patricio S."/>
            <person name="Gonzalez-Pimentel J.L."/>
            <person name="Miller A.Z."/>
            <person name="Laiz L."/>
            <person name="Saiz-Jimenez C."/>
        </authorList>
    </citation>
    <scope>NUCLEOTIDE SEQUENCE [LARGE SCALE GENOMIC DNA]</scope>
    <source>
        <strain evidence="2 3">1011MAR4D40.2</strain>
    </source>
</reference>
<feature type="signal peptide" evidence="1">
    <location>
        <begin position="1"/>
        <end position="29"/>
    </location>
</feature>
<feature type="chain" id="PRO_5040873807" description="DUF4198 domain-containing protein" evidence="1">
    <location>
        <begin position="30"/>
        <end position="212"/>
    </location>
</feature>
<protein>
    <recommendedName>
        <fullName evidence="4">DUF4198 domain-containing protein</fullName>
    </recommendedName>
</protein>
<dbReference type="AlphaFoldDB" id="A0A9X8CY67"/>